<evidence type="ECO:0000256" key="4">
    <source>
        <dbReference type="ARBA" id="ARBA00023136"/>
    </source>
</evidence>
<accession>A0A2U2PEQ0</accession>
<feature type="domain" description="SusD-like N-terminal" evidence="7">
    <location>
        <begin position="95"/>
        <end position="222"/>
    </location>
</feature>
<dbReference type="PROSITE" id="PS51257">
    <property type="entry name" value="PROKAR_LIPOPROTEIN"/>
    <property type="match status" value="1"/>
</dbReference>
<gene>
    <name evidence="8" type="ORF">DDR33_15395</name>
</gene>
<protein>
    <submittedName>
        <fullName evidence="8">RagB/SusD family nutrient uptake outer membrane protein</fullName>
    </submittedName>
</protein>
<evidence type="ECO:0000256" key="3">
    <source>
        <dbReference type="ARBA" id="ARBA00022729"/>
    </source>
</evidence>
<reference evidence="8 9" key="1">
    <citation type="submission" date="2018-04" db="EMBL/GenBank/DDBJ databases">
        <title>Pedobacter chongqingensis sp. nov., isolated from a rottenly hemp rope.</title>
        <authorList>
            <person name="Cai Y."/>
        </authorList>
    </citation>
    <scope>NUCLEOTIDE SEQUENCE [LARGE SCALE GENOMIC DNA]</scope>
    <source>
        <strain evidence="8 9">FJ4-8</strain>
    </source>
</reference>
<dbReference type="InterPro" id="IPR033985">
    <property type="entry name" value="SusD-like_N"/>
</dbReference>
<sequence>MNIRKLLYFCLTLSLVAGGCTKDLVPVDYSEINPNIFPKTESDLQAMVNACYHPLRGAWSDGIHSTSERGIMYLSDATTEILHGKYGDQNLASLLNYRPTDAGFTHYYDDFYNKVSRMTMTINLITESKVSEELKKRAIAEVRCARGLLCYELYDLYGPIVVAPIEVLKQPLVEEPLARLSHDEMVTFIEDDLTAAAADLPHPSEAEYGRFSKALAKMILIRLNLHEKRWEKVEALCNDIIAYNYFSLDKSYVDMWSLDGAQKSKEVIWAIPCDYSGTSENQWQLMVLPANYPQKGGWGTIQSTWWFYDTFENEDVRKTMLIASYTGTDGVVYNRSNPGDIMDWGPIPLKMNADAARTTSLSTVDIIMYRYADVLLSKAEAVANKTGSPSAEVMELVNIVRRRAGLQDKKLADFSTLSAFNDMILTERSHEFWCENGQYRADLIRHGKFVSRAQLVKKSTYAAEYKQLFPFSLKTISEGKGKFIQNPGYN</sequence>
<feature type="domain" description="RagB/SusD" evidence="6">
    <location>
        <begin position="348"/>
        <end position="453"/>
    </location>
</feature>
<proteinExistence type="inferred from homology"/>
<name>A0A2U2PEQ0_9SPHI</name>
<dbReference type="OrthoDB" id="636214at2"/>
<keyword evidence="3" id="KW-0732">Signal</keyword>
<comment type="caution">
    <text evidence="8">The sequence shown here is derived from an EMBL/GenBank/DDBJ whole genome shotgun (WGS) entry which is preliminary data.</text>
</comment>
<evidence type="ECO:0000259" key="6">
    <source>
        <dbReference type="Pfam" id="PF07980"/>
    </source>
</evidence>
<evidence type="ECO:0000256" key="1">
    <source>
        <dbReference type="ARBA" id="ARBA00004442"/>
    </source>
</evidence>
<comment type="similarity">
    <text evidence="2">Belongs to the SusD family.</text>
</comment>
<dbReference type="InterPro" id="IPR012944">
    <property type="entry name" value="SusD_RagB_dom"/>
</dbReference>
<dbReference type="GO" id="GO:0009279">
    <property type="term" value="C:cell outer membrane"/>
    <property type="evidence" value="ECO:0007669"/>
    <property type="project" value="UniProtKB-SubCell"/>
</dbReference>
<evidence type="ECO:0000256" key="5">
    <source>
        <dbReference type="ARBA" id="ARBA00023237"/>
    </source>
</evidence>
<dbReference type="AlphaFoldDB" id="A0A2U2PEQ0"/>
<keyword evidence="9" id="KW-1185">Reference proteome</keyword>
<dbReference type="Proteomes" id="UP000245647">
    <property type="component" value="Unassembled WGS sequence"/>
</dbReference>
<organism evidence="8 9">
    <name type="scientific">Pararcticibacter amylolyticus</name>
    <dbReference type="NCBI Taxonomy" id="2173175"/>
    <lineage>
        <taxon>Bacteria</taxon>
        <taxon>Pseudomonadati</taxon>
        <taxon>Bacteroidota</taxon>
        <taxon>Sphingobacteriia</taxon>
        <taxon>Sphingobacteriales</taxon>
        <taxon>Sphingobacteriaceae</taxon>
        <taxon>Pararcticibacter</taxon>
    </lineage>
</organism>
<dbReference type="RefSeq" id="WP_109416692.1">
    <property type="nucleotide sequence ID" value="NZ_QEAS01000012.1"/>
</dbReference>
<dbReference type="EMBL" id="QEAS01000012">
    <property type="protein sequence ID" value="PWG79794.1"/>
    <property type="molecule type" value="Genomic_DNA"/>
</dbReference>
<dbReference type="Pfam" id="PF14322">
    <property type="entry name" value="SusD-like_3"/>
    <property type="match status" value="1"/>
</dbReference>
<dbReference type="Gene3D" id="1.25.40.390">
    <property type="match status" value="1"/>
</dbReference>
<evidence type="ECO:0000313" key="8">
    <source>
        <dbReference type="EMBL" id="PWG79794.1"/>
    </source>
</evidence>
<evidence type="ECO:0000313" key="9">
    <source>
        <dbReference type="Proteomes" id="UP000245647"/>
    </source>
</evidence>
<dbReference type="InterPro" id="IPR011990">
    <property type="entry name" value="TPR-like_helical_dom_sf"/>
</dbReference>
<keyword evidence="5" id="KW-0998">Cell outer membrane</keyword>
<evidence type="ECO:0000259" key="7">
    <source>
        <dbReference type="Pfam" id="PF14322"/>
    </source>
</evidence>
<keyword evidence="4" id="KW-0472">Membrane</keyword>
<comment type="subcellular location">
    <subcellularLocation>
        <location evidence="1">Cell outer membrane</location>
    </subcellularLocation>
</comment>
<dbReference type="Pfam" id="PF07980">
    <property type="entry name" value="SusD_RagB"/>
    <property type="match status" value="1"/>
</dbReference>
<evidence type="ECO:0000256" key="2">
    <source>
        <dbReference type="ARBA" id="ARBA00006275"/>
    </source>
</evidence>
<dbReference type="SUPFAM" id="SSF48452">
    <property type="entry name" value="TPR-like"/>
    <property type="match status" value="1"/>
</dbReference>